<organism evidence="5 6">
    <name type="scientific">Microbacterium hydrocarbonoxydans</name>
    <dbReference type="NCBI Taxonomy" id="273678"/>
    <lineage>
        <taxon>Bacteria</taxon>
        <taxon>Bacillati</taxon>
        <taxon>Actinomycetota</taxon>
        <taxon>Actinomycetes</taxon>
        <taxon>Micrococcales</taxon>
        <taxon>Microbacteriaceae</taxon>
        <taxon>Microbacterium</taxon>
    </lineage>
</organism>
<dbReference type="AlphaFoldDB" id="A0A1H4M6G3"/>
<evidence type="ECO:0000256" key="2">
    <source>
        <dbReference type="ARBA" id="ARBA00022741"/>
    </source>
</evidence>
<keyword evidence="3" id="KW-0067">ATP-binding</keyword>
<feature type="domain" description="UspA" evidence="4">
    <location>
        <begin position="3"/>
        <end position="134"/>
    </location>
</feature>
<name>A0A1H4M6G3_9MICO</name>
<evidence type="ECO:0000259" key="4">
    <source>
        <dbReference type="Pfam" id="PF00582"/>
    </source>
</evidence>
<dbReference type="OrthoDB" id="4931198at2"/>
<dbReference type="CDD" id="cd00293">
    <property type="entry name" value="USP-like"/>
    <property type="match status" value="1"/>
</dbReference>
<dbReference type="SUPFAM" id="SSF52402">
    <property type="entry name" value="Adenine nucleotide alpha hydrolases-like"/>
    <property type="match status" value="2"/>
</dbReference>
<gene>
    <name evidence="5" type="ORF">SAMN04489807_2021</name>
</gene>
<feature type="domain" description="UspA" evidence="4">
    <location>
        <begin position="144"/>
        <end position="279"/>
    </location>
</feature>
<dbReference type="PANTHER" id="PTHR46268">
    <property type="entry name" value="STRESS RESPONSE PROTEIN NHAX"/>
    <property type="match status" value="1"/>
</dbReference>
<sequence length="279" mass="29051">MPESILVGVVDTHASREAVEWAARRAYDRSGRLTLISIVGGAVGAVGEGEMLREALALTAAMLAREATRLQSRGLTVDTRVGRGDPVGELIEASIVCDLLVIGSDHRGPSKGDRRGLHGVRIAAGAHSPVAVVPDIDLTNRSGVVVGIDGSADSERAISFAAEEADRAGDVLTAVTTWTTVPLPVGMHGYPSTYLSGMQQAAEETLAIALAGIGQQYPDLVVHRVVERGTPGRTISDRAAKARLAVVGSHGRGAIARFLLGSTSEEVLSRLATATVVVR</sequence>
<evidence type="ECO:0000313" key="6">
    <source>
        <dbReference type="Proteomes" id="UP000183750"/>
    </source>
</evidence>
<evidence type="ECO:0000256" key="3">
    <source>
        <dbReference type="ARBA" id="ARBA00022840"/>
    </source>
</evidence>
<dbReference type="Pfam" id="PF00582">
    <property type="entry name" value="Usp"/>
    <property type="match status" value="2"/>
</dbReference>
<dbReference type="InterPro" id="IPR006015">
    <property type="entry name" value="Universal_stress_UspA"/>
</dbReference>
<dbReference type="EMBL" id="FNSQ01000005">
    <property type="protein sequence ID" value="SEB77992.1"/>
    <property type="molecule type" value="Genomic_DNA"/>
</dbReference>
<keyword evidence="6" id="KW-1185">Reference proteome</keyword>
<dbReference type="Proteomes" id="UP000183750">
    <property type="component" value="Unassembled WGS sequence"/>
</dbReference>
<dbReference type="PANTHER" id="PTHR46268:SF27">
    <property type="entry name" value="UNIVERSAL STRESS PROTEIN RV2623"/>
    <property type="match status" value="1"/>
</dbReference>
<evidence type="ECO:0000256" key="1">
    <source>
        <dbReference type="ARBA" id="ARBA00008791"/>
    </source>
</evidence>
<dbReference type="GO" id="GO:0005524">
    <property type="term" value="F:ATP binding"/>
    <property type="evidence" value="ECO:0007669"/>
    <property type="project" value="UniProtKB-KW"/>
</dbReference>
<dbReference type="InterPro" id="IPR014729">
    <property type="entry name" value="Rossmann-like_a/b/a_fold"/>
</dbReference>
<proteinExistence type="inferred from homology"/>
<accession>A0A1H4M6G3</accession>
<dbReference type="RefSeq" id="WP_056276971.1">
    <property type="nucleotide sequence ID" value="NZ_FNSQ01000005.1"/>
</dbReference>
<reference evidence="6" key="1">
    <citation type="submission" date="2016-10" db="EMBL/GenBank/DDBJ databases">
        <authorList>
            <person name="Varghese N."/>
            <person name="Submissions S."/>
        </authorList>
    </citation>
    <scope>NUCLEOTIDE SEQUENCE [LARGE SCALE GENOMIC DNA]</scope>
    <source>
        <strain evidence="6">DSM 16089</strain>
    </source>
</reference>
<dbReference type="InterPro" id="IPR006016">
    <property type="entry name" value="UspA"/>
</dbReference>
<keyword evidence="2" id="KW-0547">Nucleotide-binding</keyword>
<evidence type="ECO:0000313" key="5">
    <source>
        <dbReference type="EMBL" id="SEB77992.1"/>
    </source>
</evidence>
<comment type="similarity">
    <text evidence="1">Belongs to the universal stress protein A family.</text>
</comment>
<dbReference type="PRINTS" id="PR01438">
    <property type="entry name" value="UNVRSLSTRESS"/>
</dbReference>
<dbReference type="Gene3D" id="3.40.50.620">
    <property type="entry name" value="HUPs"/>
    <property type="match status" value="2"/>
</dbReference>
<protein>
    <submittedName>
        <fullName evidence="5">Nucleotide-binding universal stress protein, UspA family</fullName>
    </submittedName>
</protein>